<dbReference type="GO" id="GO:0016020">
    <property type="term" value="C:membrane"/>
    <property type="evidence" value="ECO:0007669"/>
    <property type="project" value="TreeGrafter"/>
</dbReference>
<sequence length="341" mass="40814">MQILGVQGVEIFFVLSGFLIGGILLRLFKNGNFTKKAMLHFWLRRWFRTLPLYFLMLLVNITVALIIGLSLPQDLWKYFFFLQNFAKHHIPFFPESWSLSVEEYAYILAPICIYLFFMLLGRIIKKKETIFLYTSIFLVLFFFATKISYYVSTQLESQSLKLWNSNLKAIVIYRMDAIFYGFVLVYTFNRYKNIFFQNKGRLLVVGVSLCFLVIVLIPLMGVNIQEYPFYWNVLYLPLNSMGICLMFPYFYFLRKPDRRIASLVKGVSLYSYAMYLLHYTFILYVIRLYFNFETFSFIERLICSIIYVLLTYTLSRTVYIYFEKPITNLRDSRFIVKYFNC</sequence>
<dbReference type="GO" id="GO:0016747">
    <property type="term" value="F:acyltransferase activity, transferring groups other than amino-acyl groups"/>
    <property type="evidence" value="ECO:0007669"/>
    <property type="project" value="InterPro"/>
</dbReference>
<evidence type="ECO:0000256" key="1">
    <source>
        <dbReference type="SAM" id="Phobius"/>
    </source>
</evidence>
<dbReference type="InterPro" id="IPR002656">
    <property type="entry name" value="Acyl_transf_3_dom"/>
</dbReference>
<evidence type="ECO:0000313" key="4">
    <source>
        <dbReference type="Proteomes" id="UP000256629"/>
    </source>
</evidence>
<dbReference type="AlphaFoldDB" id="A0A3D9HG18"/>
<feature type="transmembrane region" description="Helical" evidence="1">
    <location>
        <begin position="200"/>
        <end position="221"/>
    </location>
</feature>
<reference evidence="3 4" key="1">
    <citation type="submission" date="2018-07" db="EMBL/GenBank/DDBJ databases">
        <title>Genomic Encyclopedia of Type Strains, Phase III (KMG-III): the genomes of soil and plant-associated and newly described type strains.</title>
        <authorList>
            <person name="Whitman W."/>
        </authorList>
    </citation>
    <scope>NUCLEOTIDE SEQUENCE [LARGE SCALE GENOMIC DNA]</scope>
    <source>
        <strain evidence="3 4">CECT 8487</strain>
    </source>
</reference>
<keyword evidence="1" id="KW-0812">Transmembrane</keyword>
<keyword evidence="1" id="KW-0472">Membrane</keyword>
<feature type="transmembrane region" description="Helical" evidence="1">
    <location>
        <begin position="304"/>
        <end position="322"/>
    </location>
</feature>
<feature type="transmembrane region" description="Helical" evidence="1">
    <location>
        <begin position="130"/>
        <end position="151"/>
    </location>
</feature>
<dbReference type="PANTHER" id="PTHR23028">
    <property type="entry name" value="ACETYLTRANSFERASE"/>
    <property type="match status" value="1"/>
</dbReference>
<feature type="transmembrane region" description="Helical" evidence="1">
    <location>
        <begin position="49"/>
        <end position="71"/>
    </location>
</feature>
<accession>A0A3D9HG18</accession>
<feature type="domain" description="Acyltransferase 3" evidence="2">
    <location>
        <begin position="3"/>
        <end position="315"/>
    </location>
</feature>
<keyword evidence="1" id="KW-1133">Transmembrane helix</keyword>
<name>A0A3D9HG18_9FLAO</name>
<dbReference type="Proteomes" id="UP000256629">
    <property type="component" value="Unassembled WGS sequence"/>
</dbReference>
<dbReference type="EMBL" id="QRDX01000004">
    <property type="protein sequence ID" value="RED48429.1"/>
    <property type="molecule type" value="Genomic_DNA"/>
</dbReference>
<dbReference type="PANTHER" id="PTHR23028:SF53">
    <property type="entry name" value="ACYL_TRANSF_3 DOMAIN-CONTAINING PROTEIN"/>
    <property type="match status" value="1"/>
</dbReference>
<gene>
    <name evidence="3" type="ORF">DFQ02_104275</name>
</gene>
<protein>
    <submittedName>
        <fullName evidence="3">Peptidoglycan/LPS O-acetylase OafA/YrhL</fullName>
    </submittedName>
</protein>
<feature type="transmembrane region" description="Helical" evidence="1">
    <location>
        <begin position="6"/>
        <end position="28"/>
    </location>
</feature>
<comment type="caution">
    <text evidence="3">The sequence shown here is derived from an EMBL/GenBank/DDBJ whole genome shotgun (WGS) entry which is preliminary data.</text>
</comment>
<dbReference type="GO" id="GO:0000271">
    <property type="term" value="P:polysaccharide biosynthetic process"/>
    <property type="evidence" value="ECO:0007669"/>
    <property type="project" value="TreeGrafter"/>
</dbReference>
<dbReference type="InterPro" id="IPR050879">
    <property type="entry name" value="Acyltransferase_3"/>
</dbReference>
<feature type="transmembrane region" description="Helical" evidence="1">
    <location>
        <begin position="233"/>
        <end position="252"/>
    </location>
</feature>
<feature type="transmembrane region" description="Helical" evidence="1">
    <location>
        <begin position="171"/>
        <end position="188"/>
    </location>
</feature>
<feature type="transmembrane region" description="Helical" evidence="1">
    <location>
        <begin position="272"/>
        <end position="292"/>
    </location>
</feature>
<feature type="transmembrane region" description="Helical" evidence="1">
    <location>
        <begin position="104"/>
        <end position="123"/>
    </location>
</feature>
<keyword evidence="4" id="KW-1185">Reference proteome</keyword>
<dbReference type="Pfam" id="PF01757">
    <property type="entry name" value="Acyl_transf_3"/>
    <property type="match status" value="1"/>
</dbReference>
<proteinExistence type="predicted"/>
<evidence type="ECO:0000313" key="3">
    <source>
        <dbReference type="EMBL" id="RED48429.1"/>
    </source>
</evidence>
<organism evidence="3 4">
    <name type="scientific">Seonamhaeicola aphaedonensis</name>
    <dbReference type="NCBI Taxonomy" id="1461338"/>
    <lineage>
        <taxon>Bacteria</taxon>
        <taxon>Pseudomonadati</taxon>
        <taxon>Bacteroidota</taxon>
        <taxon>Flavobacteriia</taxon>
        <taxon>Flavobacteriales</taxon>
        <taxon>Flavobacteriaceae</taxon>
    </lineage>
</organism>
<evidence type="ECO:0000259" key="2">
    <source>
        <dbReference type="Pfam" id="PF01757"/>
    </source>
</evidence>